<dbReference type="PANTHER" id="PTHR33908">
    <property type="entry name" value="MANNOSYLTRANSFERASE YKCB-RELATED"/>
    <property type="match status" value="1"/>
</dbReference>
<evidence type="ECO:0000256" key="7">
    <source>
        <dbReference type="ARBA" id="ARBA00023136"/>
    </source>
</evidence>
<evidence type="ECO:0000256" key="2">
    <source>
        <dbReference type="ARBA" id="ARBA00022475"/>
    </source>
</evidence>
<comment type="subcellular location">
    <subcellularLocation>
        <location evidence="1">Cell membrane</location>
        <topology evidence="1">Multi-pass membrane protein</topology>
    </subcellularLocation>
</comment>
<keyword evidence="4" id="KW-0808">Transferase</keyword>
<evidence type="ECO:0000313" key="10">
    <source>
        <dbReference type="EMBL" id="OGL79412.1"/>
    </source>
</evidence>
<evidence type="ECO:0000256" key="3">
    <source>
        <dbReference type="ARBA" id="ARBA00022676"/>
    </source>
</evidence>
<reference evidence="10 11" key="1">
    <citation type="journal article" date="2016" name="Nat. Commun.">
        <title>Thousands of microbial genomes shed light on interconnected biogeochemical processes in an aquifer system.</title>
        <authorList>
            <person name="Anantharaman K."/>
            <person name="Brown C.T."/>
            <person name="Hug L.A."/>
            <person name="Sharon I."/>
            <person name="Castelle C.J."/>
            <person name="Probst A.J."/>
            <person name="Thomas B.C."/>
            <person name="Singh A."/>
            <person name="Wilkins M.J."/>
            <person name="Karaoz U."/>
            <person name="Brodie E.L."/>
            <person name="Williams K.H."/>
            <person name="Hubbard S.S."/>
            <person name="Banfield J.F."/>
        </authorList>
    </citation>
    <scope>NUCLEOTIDE SEQUENCE [LARGE SCALE GENOMIC DNA]</scope>
</reference>
<keyword evidence="3" id="KW-0328">Glycosyltransferase</keyword>
<comment type="caution">
    <text evidence="10">The sequence shown here is derived from an EMBL/GenBank/DDBJ whole genome shotgun (WGS) entry which is preliminary data.</text>
</comment>
<feature type="domain" description="Glycosyltransferase RgtA/B/C/D-like" evidence="9">
    <location>
        <begin position="76"/>
        <end position="167"/>
    </location>
</feature>
<evidence type="ECO:0000256" key="1">
    <source>
        <dbReference type="ARBA" id="ARBA00004651"/>
    </source>
</evidence>
<dbReference type="GO" id="GO:0005886">
    <property type="term" value="C:plasma membrane"/>
    <property type="evidence" value="ECO:0007669"/>
    <property type="project" value="UniProtKB-SubCell"/>
</dbReference>
<dbReference type="GO" id="GO:0009103">
    <property type="term" value="P:lipopolysaccharide biosynthetic process"/>
    <property type="evidence" value="ECO:0007669"/>
    <property type="project" value="UniProtKB-ARBA"/>
</dbReference>
<feature type="transmembrane region" description="Helical" evidence="8">
    <location>
        <begin position="326"/>
        <end position="343"/>
    </location>
</feature>
<evidence type="ECO:0000256" key="6">
    <source>
        <dbReference type="ARBA" id="ARBA00022989"/>
    </source>
</evidence>
<dbReference type="PANTHER" id="PTHR33908:SF11">
    <property type="entry name" value="MEMBRANE PROTEIN"/>
    <property type="match status" value="1"/>
</dbReference>
<dbReference type="Proteomes" id="UP000176604">
    <property type="component" value="Unassembled WGS sequence"/>
</dbReference>
<feature type="transmembrane region" description="Helical" evidence="8">
    <location>
        <begin position="266"/>
        <end position="284"/>
    </location>
</feature>
<evidence type="ECO:0000256" key="5">
    <source>
        <dbReference type="ARBA" id="ARBA00022692"/>
    </source>
</evidence>
<keyword evidence="7 8" id="KW-0472">Membrane</keyword>
<feature type="transmembrane region" description="Helical" evidence="8">
    <location>
        <begin position="25"/>
        <end position="43"/>
    </location>
</feature>
<feature type="transmembrane region" description="Helical" evidence="8">
    <location>
        <begin position="363"/>
        <end position="382"/>
    </location>
</feature>
<feature type="transmembrane region" description="Helical" evidence="8">
    <location>
        <begin position="413"/>
        <end position="434"/>
    </location>
</feature>
<feature type="transmembrane region" description="Helical" evidence="8">
    <location>
        <begin position="149"/>
        <end position="165"/>
    </location>
</feature>
<feature type="transmembrane region" description="Helical" evidence="8">
    <location>
        <begin position="123"/>
        <end position="142"/>
    </location>
</feature>
<keyword evidence="2" id="KW-1003">Cell membrane</keyword>
<dbReference type="AlphaFoldDB" id="A0A1F7UMC2"/>
<evidence type="ECO:0000313" key="11">
    <source>
        <dbReference type="Proteomes" id="UP000176604"/>
    </source>
</evidence>
<keyword evidence="5 8" id="KW-0812">Transmembrane</keyword>
<evidence type="ECO:0000256" key="4">
    <source>
        <dbReference type="ARBA" id="ARBA00022679"/>
    </source>
</evidence>
<organism evidence="10 11">
    <name type="scientific">Candidatus Uhrbacteria bacterium RIFCSPHIGHO2_12_FULL_54_23</name>
    <dbReference type="NCBI Taxonomy" id="1802397"/>
    <lineage>
        <taxon>Bacteria</taxon>
        <taxon>Candidatus Uhriibacteriota</taxon>
    </lineage>
</organism>
<gene>
    <name evidence="10" type="ORF">A3J43_02095</name>
</gene>
<dbReference type="InterPro" id="IPR038731">
    <property type="entry name" value="RgtA/B/C-like"/>
</dbReference>
<dbReference type="EMBL" id="MGEF01000009">
    <property type="protein sequence ID" value="OGL79412.1"/>
    <property type="molecule type" value="Genomic_DNA"/>
</dbReference>
<dbReference type="STRING" id="1802397.A3J43_02095"/>
<proteinExistence type="predicted"/>
<evidence type="ECO:0000256" key="8">
    <source>
        <dbReference type="SAM" id="Phobius"/>
    </source>
</evidence>
<protein>
    <recommendedName>
        <fullName evidence="9">Glycosyltransferase RgtA/B/C/D-like domain-containing protein</fullName>
    </recommendedName>
</protein>
<evidence type="ECO:0000259" key="9">
    <source>
        <dbReference type="Pfam" id="PF13231"/>
    </source>
</evidence>
<feature type="transmembrane region" description="Helical" evidence="8">
    <location>
        <begin position="97"/>
        <end position="117"/>
    </location>
</feature>
<sequence>MVEEVTPLQEEGKKSIVPDGAQKKWFWMMAGIIACGALIRIAAAVGNGRFWFDEIITWEIAARPWSEMGKYLAMENHPPLHYLIVAAWMRLFGAGEIVVKMSSVLAGALGIWVTGLFGKRLFGARAGLWAAGITALSTYHIFFSAEARMYPWLYLFGTLSLWMWWEMTRPHTNPNSPDYNNMIQSAAAAVPLSGESSHTVVGIGVGVKRGETKYRWLWFLSTVAALYTHLGAVFLLAIEGVWYLWVWWREKKRGTGAPALPLRSGLILLGASLLAWLPWIMVFLKEKAQTLNRNAWYFWVELQEPLPIEAVRRFFFLESFTEFMDLFAWIFVIGALLLAWGMLRKKEGGKLAWEWEATRARGYCLLVLLLPLFMGFLAHVSVIKIYTVASAGAYLLAGAGLAKIILPRPIPPWIFPAAVTGLFLAHMSGVIVGVKPSWRDVGQYLSAHEGEADAVVILSHAYQVALEHYYTGQTPVLPFYPLPDDTGGDTLLRAVRRNWYTILTDKNIDELKTLVAGKQKIFLVVVGRFYKVERIGLEWFMARGWKLKSVAKWEDFMVNPEVYLFERSMISG</sequence>
<dbReference type="InterPro" id="IPR050297">
    <property type="entry name" value="LipidA_mod_glycosyltrf_83"/>
</dbReference>
<dbReference type="Pfam" id="PF13231">
    <property type="entry name" value="PMT_2"/>
    <property type="match status" value="1"/>
</dbReference>
<accession>A0A1F7UMC2</accession>
<feature type="transmembrane region" description="Helical" evidence="8">
    <location>
        <begin position="216"/>
        <end position="245"/>
    </location>
</feature>
<dbReference type="GO" id="GO:0016763">
    <property type="term" value="F:pentosyltransferase activity"/>
    <property type="evidence" value="ECO:0007669"/>
    <property type="project" value="TreeGrafter"/>
</dbReference>
<keyword evidence="6 8" id="KW-1133">Transmembrane helix</keyword>
<name>A0A1F7UMC2_9BACT</name>